<proteinExistence type="predicted"/>
<accession>A0ABZ2MA56</accession>
<dbReference type="Proteomes" id="UP001370348">
    <property type="component" value="Chromosome"/>
</dbReference>
<evidence type="ECO:0000313" key="5">
    <source>
        <dbReference type="EMBL" id="WXB19389.1"/>
    </source>
</evidence>
<keyword evidence="5" id="KW-0223">Dioxygenase</keyword>
<evidence type="ECO:0000256" key="2">
    <source>
        <dbReference type="ARBA" id="ARBA00023002"/>
    </source>
</evidence>
<name>A0ABZ2MA56_9BACT</name>
<dbReference type="InterPro" id="IPR003819">
    <property type="entry name" value="TauD/TfdA-like"/>
</dbReference>
<dbReference type="SUPFAM" id="SSF51197">
    <property type="entry name" value="Clavaminate synthase-like"/>
    <property type="match status" value="1"/>
</dbReference>
<dbReference type="PANTHER" id="PTHR10696">
    <property type="entry name" value="GAMMA-BUTYROBETAINE HYDROXYLASE-RELATED"/>
    <property type="match status" value="1"/>
</dbReference>
<reference evidence="5 6" key="1">
    <citation type="submission" date="2021-12" db="EMBL/GenBank/DDBJ databases">
        <title>Discovery of the Pendulisporaceae a myxobacterial family with distinct sporulation behavior and unique specialized metabolism.</title>
        <authorList>
            <person name="Garcia R."/>
            <person name="Popoff A."/>
            <person name="Bader C.D."/>
            <person name="Loehr J."/>
            <person name="Walesch S."/>
            <person name="Walt C."/>
            <person name="Boldt J."/>
            <person name="Bunk B."/>
            <person name="Haeckl F.J.F.P.J."/>
            <person name="Gunesch A.P."/>
            <person name="Birkelbach J."/>
            <person name="Nuebel U."/>
            <person name="Pietschmann T."/>
            <person name="Bach T."/>
            <person name="Mueller R."/>
        </authorList>
    </citation>
    <scope>NUCLEOTIDE SEQUENCE [LARGE SCALE GENOMIC DNA]</scope>
    <source>
        <strain evidence="5 6">MSr11954</strain>
    </source>
</reference>
<evidence type="ECO:0000256" key="3">
    <source>
        <dbReference type="ARBA" id="ARBA00023194"/>
    </source>
</evidence>
<dbReference type="RefSeq" id="WP_394829007.1">
    <property type="nucleotide sequence ID" value="NZ_CP089984.1"/>
</dbReference>
<dbReference type="PANTHER" id="PTHR10696:SF56">
    <property type="entry name" value="TAUD_TFDA-LIKE DOMAIN-CONTAINING PROTEIN"/>
    <property type="match status" value="1"/>
</dbReference>
<evidence type="ECO:0000259" key="4">
    <source>
        <dbReference type="Pfam" id="PF02668"/>
    </source>
</evidence>
<protein>
    <submittedName>
        <fullName evidence="5">TauD/TfdA family dioxygenase</fullName>
    </submittedName>
</protein>
<dbReference type="GO" id="GO:0051213">
    <property type="term" value="F:dioxygenase activity"/>
    <property type="evidence" value="ECO:0007669"/>
    <property type="project" value="UniProtKB-KW"/>
</dbReference>
<evidence type="ECO:0000256" key="1">
    <source>
        <dbReference type="ARBA" id="ARBA00001954"/>
    </source>
</evidence>
<organism evidence="5 6">
    <name type="scientific">Pendulispora albinea</name>
    <dbReference type="NCBI Taxonomy" id="2741071"/>
    <lineage>
        <taxon>Bacteria</taxon>
        <taxon>Pseudomonadati</taxon>
        <taxon>Myxococcota</taxon>
        <taxon>Myxococcia</taxon>
        <taxon>Myxococcales</taxon>
        <taxon>Sorangiineae</taxon>
        <taxon>Pendulisporaceae</taxon>
        <taxon>Pendulispora</taxon>
    </lineage>
</organism>
<keyword evidence="3" id="KW-0045">Antibiotic biosynthesis</keyword>
<keyword evidence="6" id="KW-1185">Reference proteome</keyword>
<sequence>MLESGSPKKPPLPRAARREVASDPAAWVRQEPLAAGSHLPIVLTPAMPGIDPAAWARASLPLVLRLLHHHGAVLFRGFDVGDAARFERLVRAVAGEPLAYEERSSPRSAVANHVYTSTEHPPEERIFLHNEQSYNLVFPSRISFCCVTASPEGGATPLADSRRVFARIPAEIRARFIAGGYQYVRNFGEGFGLPWQVAFQTQERTEVEAYCQRHGIAFEWRDRDRLRTRQTRRAAGCHPFTGEPVWFNHATFFHVSTLPRATGDALLAALGEADLPNHTYYGDGSPIEPEVMNILRRAYDDERIEFPWERGDALLLDNMLTAHGRAPFAGPRKVLAAMSSPLPWSAVPEVPAS</sequence>
<dbReference type="Pfam" id="PF02668">
    <property type="entry name" value="TauD"/>
    <property type="match status" value="1"/>
</dbReference>
<keyword evidence="2" id="KW-0560">Oxidoreductase</keyword>
<dbReference type="InterPro" id="IPR042098">
    <property type="entry name" value="TauD-like_sf"/>
</dbReference>
<dbReference type="Gene3D" id="3.60.130.10">
    <property type="entry name" value="Clavaminate synthase-like"/>
    <property type="match status" value="1"/>
</dbReference>
<dbReference type="EMBL" id="CP089984">
    <property type="protein sequence ID" value="WXB19389.1"/>
    <property type="molecule type" value="Genomic_DNA"/>
</dbReference>
<gene>
    <name evidence="5" type="ORF">LZC94_19430</name>
</gene>
<evidence type="ECO:0000313" key="6">
    <source>
        <dbReference type="Proteomes" id="UP001370348"/>
    </source>
</evidence>
<feature type="domain" description="TauD/TfdA-like" evidence="4">
    <location>
        <begin position="49"/>
        <end position="336"/>
    </location>
</feature>
<dbReference type="InterPro" id="IPR050411">
    <property type="entry name" value="AlphaKG_dependent_hydroxylases"/>
</dbReference>
<comment type="cofactor">
    <cofactor evidence="1">
        <name>Fe(2+)</name>
        <dbReference type="ChEBI" id="CHEBI:29033"/>
    </cofactor>
</comment>